<dbReference type="EMBL" id="JBHSJB010000011">
    <property type="protein sequence ID" value="MFC5054554.1"/>
    <property type="molecule type" value="Genomic_DNA"/>
</dbReference>
<dbReference type="NCBIfam" id="NF033179">
    <property type="entry name" value="TnsA_like_Actin"/>
    <property type="match status" value="1"/>
</dbReference>
<feature type="region of interest" description="Disordered" evidence="1">
    <location>
        <begin position="339"/>
        <end position="371"/>
    </location>
</feature>
<protein>
    <submittedName>
        <fullName evidence="3">TnsA-like heteromeric transposase endonuclease subunit</fullName>
    </submittedName>
</protein>
<comment type="caution">
    <text evidence="3">The sequence shown here is derived from an EMBL/GenBank/DDBJ whole genome shotgun (WGS) entry which is preliminary data.</text>
</comment>
<feature type="region of interest" description="Disordered" evidence="1">
    <location>
        <begin position="923"/>
        <end position="1006"/>
    </location>
</feature>
<gene>
    <name evidence="3" type="ORF">ACFPFM_12410</name>
</gene>
<dbReference type="PROSITE" id="PS50994">
    <property type="entry name" value="INTEGRASE"/>
    <property type="match status" value="1"/>
</dbReference>
<feature type="region of interest" description="Disordered" evidence="1">
    <location>
        <begin position="243"/>
        <end position="283"/>
    </location>
</feature>
<dbReference type="InterPro" id="IPR012337">
    <property type="entry name" value="RNaseH-like_sf"/>
</dbReference>
<evidence type="ECO:0000256" key="1">
    <source>
        <dbReference type="SAM" id="MobiDB-lite"/>
    </source>
</evidence>
<reference evidence="4" key="1">
    <citation type="journal article" date="2019" name="Int. J. Syst. Evol. Microbiol.">
        <title>The Global Catalogue of Microorganisms (GCM) 10K type strain sequencing project: providing services to taxonomists for standard genome sequencing and annotation.</title>
        <authorList>
            <consortium name="The Broad Institute Genomics Platform"/>
            <consortium name="The Broad Institute Genome Sequencing Center for Infectious Disease"/>
            <person name="Wu L."/>
            <person name="Ma J."/>
        </authorList>
    </citation>
    <scope>NUCLEOTIDE SEQUENCE [LARGE SCALE GENOMIC DNA]</scope>
    <source>
        <strain evidence="4">KCTC 12848</strain>
    </source>
</reference>
<dbReference type="Proteomes" id="UP001595833">
    <property type="component" value="Unassembled WGS sequence"/>
</dbReference>
<feature type="domain" description="Integrase catalytic" evidence="2">
    <location>
        <begin position="558"/>
        <end position="783"/>
    </location>
</feature>
<name>A0ABV9XZH8_9PSEU</name>
<feature type="region of interest" description="Disordered" evidence="1">
    <location>
        <begin position="397"/>
        <end position="423"/>
    </location>
</feature>
<dbReference type="InterPro" id="IPR001584">
    <property type="entry name" value="Integrase_cat-core"/>
</dbReference>
<keyword evidence="4" id="KW-1185">Reference proteome</keyword>
<proteinExistence type="predicted"/>
<organism evidence="3 4">
    <name type="scientific">Saccharothrix xinjiangensis</name>
    <dbReference type="NCBI Taxonomy" id="204798"/>
    <lineage>
        <taxon>Bacteria</taxon>
        <taxon>Bacillati</taxon>
        <taxon>Actinomycetota</taxon>
        <taxon>Actinomycetes</taxon>
        <taxon>Pseudonocardiales</taxon>
        <taxon>Pseudonocardiaceae</taxon>
        <taxon>Saccharothrix</taxon>
    </lineage>
</organism>
<dbReference type="SUPFAM" id="SSF53098">
    <property type="entry name" value="Ribonuclease H-like"/>
    <property type="match status" value="1"/>
</dbReference>
<sequence>MTPIMPRWHTMGTGTRTAVYYREPGGADQVIPLAQARDVAFEHCPPARVIPHYIGSRHTPGDYWSATTGRLVGYESWLESKWMTLLDFDPDVTAFVGQPLTFDGVDTDGPWTHTPDLFARRVDGSVLLLDVKNPGKLDHLDVQRQARRTRAACRELGWDYGLVGEPDPQLWATVSWLAGFRRPPHAGAEYLPQLLALAHKPVPIGDLCSFTEVPELARPVLFHLCWQQQIVFDLTEPLRESTPVRARADGPAQHVDPHRQSSAPAPDQSCHRPVHHRRPTVTRPQKLTLHQWIRFEDDDHQIVGFLDTAVRLRSASGVTQIITTAALLADLSFAAAPTPATAPTTDLTAGNAPGGTDADPPLDTAATPGWDQGALWDDLADDVRAAAFELEDHLREATTGYRSGNAADPAPGEPRPAYDPARTQRDRLEAKADELGLSSRWLWKQLLRYREHGVMALVDQRKQRARNPLARLDPRIIDAILDQAAYEENDSTGTLLRFYRRVQNRLDAAHGPGAVVLPSESTFRRATNLLLKNRHTFGLSKTRQTTANQPDWSFGHVVAHRPGEIVMLDTTRLDVFAYDPITDETVPVELTVALDLFSRSLLAWRLTPEGTKAIDIGLLVADAMTPEPMRPGWADTLRFSMMRIPNERLLKIDQRLAAAAARPVIYPETLLVDHGKPYKSDVVRRACTSLGINFPLARKGKPTDKPEVEAVFNTIRQQFSEHVAGYKGPDVARRGRDPQGVARWTIAELEEFFAEYVVAVYQRRWHAGLTVPGYPSERLSPNQAYELGVSLAGYVTCPSDPTMYFQLMPIAWRKIHPDGVENNHLTYYDDVLYRYRNATSPYPNSGGKWPIRFDPRNALHAYFCDPADGRWHMLRWTHALDEHQPFTDNTLREVTRLIAGRGKRKADQAEVAAALLDLQNRTDAPESWTSQDRRRAARDAERARASARDHHRALAGAADTPDEHKVPPLRVVPDLAAPTPDDDFDDFDFGDITPAKTWVPRHLRES</sequence>
<evidence type="ECO:0000259" key="2">
    <source>
        <dbReference type="PROSITE" id="PS50994"/>
    </source>
</evidence>
<evidence type="ECO:0000313" key="4">
    <source>
        <dbReference type="Proteomes" id="UP001595833"/>
    </source>
</evidence>
<evidence type="ECO:0000313" key="3">
    <source>
        <dbReference type="EMBL" id="MFC5054554.1"/>
    </source>
</evidence>
<feature type="compositionally biased region" description="Acidic residues" evidence="1">
    <location>
        <begin position="980"/>
        <end position="989"/>
    </location>
</feature>
<dbReference type="InterPro" id="IPR048000">
    <property type="entry name" value="TnsA-like"/>
</dbReference>
<feature type="compositionally biased region" description="Basic and acidic residues" evidence="1">
    <location>
        <begin position="931"/>
        <end position="948"/>
    </location>
</feature>
<dbReference type="InterPro" id="IPR036397">
    <property type="entry name" value="RNaseH_sf"/>
</dbReference>
<dbReference type="Gene3D" id="3.30.420.10">
    <property type="entry name" value="Ribonuclease H-like superfamily/Ribonuclease H"/>
    <property type="match status" value="1"/>
</dbReference>
<accession>A0ABV9XZH8</accession>
<dbReference type="RefSeq" id="WP_344034142.1">
    <property type="nucleotide sequence ID" value="NZ_BAAAKE010000001.1"/>
</dbReference>